<dbReference type="AlphaFoldDB" id="A0A2D1UAC7"/>
<evidence type="ECO:0008006" key="5">
    <source>
        <dbReference type="Google" id="ProtNLM"/>
    </source>
</evidence>
<organism evidence="3 4">
    <name type="scientific">Pedobacter ginsengisoli</name>
    <dbReference type="NCBI Taxonomy" id="363852"/>
    <lineage>
        <taxon>Bacteria</taxon>
        <taxon>Pseudomonadati</taxon>
        <taxon>Bacteroidota</taxon>
        <taxon>Sphingobacteriia</taxon>
        <taxon>Sphingobacteriales</taxon>
        <taxon>Sphingobacteriaceae</taxon>
        <taxon>Pedobacter</taxon>
    </lineage>
</organism>
<dbReference type="OrthoDB" id="2376202at2"/>
<keyword evidence="2" id="KW-0472">Membrane</keyword>
<proteinExistence type="predicted"/>
<sequence length="158" mass="17320">MDYNSEYSSAAAGIGAGMIFLYLVLLVLYIVGMWKVFEKAGKPGWAAIIPIYNLIVLIEIVGKPTIWILWLLIPCTAPIFGIWLTNLLSKSFGKTEGFTVGLVLFPFIFFPILGFGDAKYLGPSAKEAQNGFNNPNNPFGNNNPFNDPFNKPPTTPGI</sequence>
<keyword evidence="4" id="KW-1185">Reference proteome</keyword>
<feature type="transmembrane region" description="Helical" evidence="2">
    <location>
        <begin position="97"/>
        <end position="116"/>
    </location>
</feature>
<dbReference type="Proteomes" id="UP000223749">
    <property type="component" value="Chromosome"/>
</dbReference>
<dbReference type="Pfam" id="PF18936">
    <property type="entry name" value="DUF5684"/>
    <property type="match status" value="1"/>
</dbReference>
<evidence type="ECO:0000256" key="1">
    <source>
        <dbReference type="SAM" id="MobiDB-lite"/>
    </source>
</evidence>
<accession>A0A2D1UAC7</accession>
<feature type="compositionally biased region" description="Low complexity" evidence="1">
    <location>
        <begin position="132"/>
        <end position="149"/>
    </location>
</feature>
<dbReference type="InterPro" id="IPR043739">
    <property type="entry name" value="DUF5684"/>
</dbReference>
<feature type="transmembrane region" description="Helical" evidence="2">
    <location>
        <begin position="44"/>
        <end position="61"/>
    </location>
</feature>
<evidence type="ECO:0000256" key="2">
    <source>
        <dbReference type="SAM" id="Phobius"/>
    </source>
</evidence>
<feature type="region of interest" description="Disordered" evidence="1">
    <location>
        <begin position="132"/>
        <end position="158"/>
    </location>
</feature>
<evidence type="ECO:0000313" key="3">
    <source>
        <dbReference type="EMBL" id="ATP58573.1"/>
    </source>
</evidence>
<keyword evidence="2" id="KW-1133">Transmembrane helix</keyword>
<feature type="transmembrane region" description="Helical" evidence="2">
    <location>
        <begin position="67"/>
        <end position="85"/>
    </location>
</feature>
<keyword evidence="2" id="KW-0812">Transmembrane</keyword>
<dbReference type="RefSeq" id="WP_099440469.1">
    <property type="nucleotide sequence ID" value="NZ_CP024091.1"/>
</dbReference>
<feature type="transmembrane region" description="Helical" evidence="2">
    <location>
        <begin position="12"/>
        <end position="32"/>
    </location>
</feature>
<reference evidence="3 4" key="1">
    <citation type="submission" date="2017-10" db="EMBL/GenBank/DDBJ databases">
        <title>Whole genome of Pedobacter ginsengisoli T01R-27 isolated from tomato rhizosphere.</title>
        <authorList>
            <person name="Weon H.-Y."/>
            <person name="Lee S.A."/>
            <person name="Sang M.K."/>
            <person name="Song J."/>
        </authorList>
    </citation>
    <scope>NUCLEOTIDE SEQUENCE [LARGE SCALE GENOMIC DNA]</scope>
    <source>
        <strain evidence="3 4">T01R-27</strain>
    </source>
</reference>
<gene>
    <name evidence="3" type="ORF">CPT03_19935</name>
</gene>
<dbReference type="KEGG" id="pgs:CPT03_19935"/>
<protein>
    <recommendedName>
        <fullName evidence="5">Signal peptidase I</fullName>
    </recommendedName>
</protein>
<evidence type="ECO:0000313" key="4">
    <source>
        <dbReference type="Proteomes" id="UP000223749"/>
    </source>
</evidence>
<name>A0A2D1UAC7_9SPHI</name>
<dbReference type="EMBL" id="CP024091">
    <property type="protein sequence ID" value="ATP58573.1"/>
    <property type="molecule type" value="Genomic_DNA"/>
</dbReference>